<dbReference type="InterPro" id="IPR040632">
    <property type="entry name" value="Sulfotransfer_4"/>
</dbReference>
<reference evidence="1" key="1">
    <citation type="journal article" date="2017" name="Nat. Chem. Biol.">
        <title>Metagenomic discovery of polybrominated diphenyl ether biosynthesis by marine sponges.</title>
        <authorList>
            <person name="Agarwal V."/>
            <person name="Blanton J.M."/>
            <person name="Podell S."/>
            <person name="Taton A."/>
            <person name="Schorn M.A."/>
            <person name="Busch J."/>
            <person name="Lin Z."/>
            <person name="Schmidt E.W."/>
            <person name="Jensen P.R."/>
            <person name="Paul V.J."/>
            <person name="Biggs J.S."/>
            <person name="Golden J.W."/>
            <person name="Allen E.E."/>
            <person name="Moore B.S."/>
        </authorList>
    </citation>
    <scope>NUCLEOTIDE SEQUENCE</scope>
    <source>
        <strain evidence="1">GUM20</strain>
    </source>
</reference>
<dbReference type="Pfam" id="PF17784">
    <property type="entry name" value="Sulfotransfer_4"/>
    <property type="match status" value="1"/>
</dbReference>
<dbReference type="PANTHER" id="PTHR36978:SF4">
    <property type="entry name" value="P-LOOP CONTAINING NUCLEOSIDE TRIPHOSPHATE HYDROLASE PROTEIN"/>
    <property type="match status" value="1"/>
</dbReference>
<dbReference type="PANTHER" id="PTHR36978">
    <property type="entry name" value="P-LOOP CONTAINING NUCLEOTIDE TRIPHOSPHATE HYDROLASE"/>
    <property type="match status" value="1"/>
</dbReference>
<dbReference type="AlphaFoldDB" id="A0A1S6M1K4"/>
<dbReference type="Gene3D" id="3.40.50.300">
    <property type="entry name" value="P-loop containing nucleotide triphosphate hydrolases"/>
    <property type="match status" value="1"/>
</dbReference>
<organism evidence="1">
    <name type="scientific">Hormoscilla spongeliae GUM020</name>
    <dbReference type="NCBI Taxonomy" id="1962680"/>
    <lineage>
        <taxon>Bacteria</taxon>
        <taxon>Bacillati</taxon>
        <taxon>Cyanobacteriota</taxon>
        <taxon>Cyanophyceae</taxon>
        <taxon>Gomontiellales</taxon>
        <taxon>Gomontiellaceae</taxon>
        <taxon>Hormoscilla</taxon>
    </lineage>
</organism>
<dbReference type="EMBL" id="KX588874">
    <property type="protein sequence ID" value="AQU14169.1"/>
    <property type="molecule type" value="Genomic_DNA"/>
</dbReference>
<sequence length="105" mass="12007">MMEEFFEGKGNDKAQMVCFFENYVEGVKEFVPADKLLVYNVTEGWEPLCEFLEVDVLQQALPGNVRSNFAINNALGGSDRLSAPQLHKQQGCRSKRKCRYKLSRI</sequence>
<evidence type="ECO:0000313" key="1">
    <source>
        <dbReference type="EMBL" id="AQU14169.1"/>
    </source>
</evidence>
<accession>A0A1S6M1K4</accession>
<proteinExistence type="predicted"/>
<dbReference type="InterPro" id="IPR027417">
    <property type="entry name" value="P-loop_NTPase"/>
</dbReference>
<name>A0A1S6M1K4_9CYAN</name>
<protein>
    <submittedName>
        <fullName evidence="1">Uncharacterized protein</fullName>
    </submittedName>
</protein>